<organism evidence="1 2">
    <name type="scientific">candidate division WS5 bacterium</name>
    <dbReference type="NCBI Taxonomy" id="2093353"/>
    <lineage>
        <taxon>Bacteria</taxon>
        <taxon>candidate division WS5</taxon>
    </lineage>
</organism>
<protein>
    <submittedName>
        <fullName evidence="1">Uncharacterized protein</fullName>
    </submittedName>
</protein>
<evidence type="ECO:0000313" key="2">
    <source>
        <dbReference type="Proteomes" id="UP000285655"/>
    </source>
</evidence>
<name>A0A419DBU0_9BACT</name>
<gene>
    <name evidence="1" type="ORF">C4544_04970</name>
</gene>
<accession>A0A419DBU0</accession>
<evidence type="ECO:0000313" key="1">
    <source>
        <dbReference type="EMBL" id="RJO60527.1"/>
    </source>
</evidence>
<sequence length="124" mass="14468">MPDITRDDCKRGIELFIEARYEADSELSARYEAAGASAEYITAMEDMKRHNTQDDDIDYMLERGDGLRLGAMDYPHVKFRCDPDQRDSFYIHSNGMDKDDFLHLQEIVARKFEENGLKLVIMEH</sequence>
<dbReference type="AlphaFoldDB" id="A0A419DBU0"/>
<comment type="caution">
    <text evidence="1">The sequence shown here is derived from an EMBL/GenBank/DDBJ whole genome shotgun (WGS) entry which is preliminary data.</text>
</comment>
<proteinExistence type="predicted"/>
<reference evidence="1 2" key="1">
    <citation type="journal article" date="2017" name="ISME J.">
        <title>Energy and carbon metabolisms in a deep terrestrial subsurface fluid microbial community.</title>
        <authorList>
            <person name="Momper L."/>
            <person name="Jungbluth S.P."/>
            <person name="Lee M.D."/>
            <person name="Amend J.P."/>
        </authorList>
    </citation>
    <scope>NUCLEOTIDE SEQUENCE [LARGE SCALE GENOMIC DNA]</scope>
    <source>
        <strain evidence="1">SURF_29</strain>
    </source>
</reference>
<dbReference type="EMBL" id="QZJW01000044">
    <property type="protein sequence ID" value="RJO60527.1"/>
    <property type="molecule type" value="Genomic_DNA"/>
</dbReference>
<dbReference type="Proteomes" id="UP000285655">
    <property type="component" value="Unassembled WGS sequence"/>
</dbReference>